<dbReference type="GO" id="GO:0016020">
    <property type="term" value="C:membrane"/>
    <property type="evidence" value="ECO:0007669"/>
    <property type="project" value="UniProtKB-SubCell"/>
</dbReference>
<accession>A0ABD0W046</accession>
<keyword evidence="4 7" id="KW-1133">Transmembrane helix</keyword>
<dbReference type="Proteomes" id="UP001557470">
    <property type="component" value="Unassembled WGS sequence"/>
</dbReference>
<evidence type="ECO:0000313" key="9">
    <source>
        <dbReference type="Proteomes" id="UP001557470"/>
    </source>
</evidence>
<evidence type="ECO:0000256" key="4">
    <source>
        <dbReference type="ARBA" id="ARBA00022989"/>
    </source>
</evidence>
<dbReference type="PANTHER" id="PTHR23037">
    <property type="entry name" value="CYTOKINE RECEPTOR"/>
    <property type="match status" value="1"/>
</dbReference>
<keyword evidence="3" id="KW-0732">Signal</keyword>
<evidence type="ECO:0000256" key="1">
    <source>
        <dbReference type="ARBA" id="ARBA00004167"/>
    </source>
</evidence>
<gene>
    <name evidence="8" type="ORF">UPYG_G00318470</name>
</gene>
<keyword evidence="5 7" id="KW-0472">Membrane</keyword>
<feature type="transmembrane region" description="Helical" evidence="7">
    <location>
        <begin position="118"/>
        <end position="136"/>
    </location>
</feature>
<dbReference type="EMBL" id="JAGEUA010000010">
    <property type="protein sequence ID" value="KAL0964094.1"/>
    <property type="molecule type" value="Genomic_DNA"/>
</dbReference>
<reference evidence="8 9" key="1">
    <citation type="submission" date="2024-06" db="EMBL/GenBank/DDBJ databases">
        <authorList>
            <person name="Pan Q."/>
            <person name="Wen M."/>
            <person name="Jouanno E."/>
            <person name="Zahm M."/>
            <person name="Klopp C."/>
            <person name="Cabau C."/>
            <person name="Louis A."/>
            <person name="Berthelot C."/>
            <person name="Parey E."/>
            <person name="Roest Crollius H."/>
            <person name="Montfort J."/>
            <person name="Robinson-Rechavi M."/>
            <person name="Bouchez O."/>
            <person name="Lampietro C."/>
            <person name="Lopez Roques C."/>
            <person name="Donnadieu C."/>
            <person name="Postlethwait J."/>
            <person name="Bobe J."/>
            <person name="Verreycken H."/>
            <person name="Guiguen Y."/>
        </authorList>
    </citation>
    <scope>NUCLEOTIDE SEQUENCE [LARGE SCALE GENOMIC DNA]</scope>
    <source>
        <strain evidence="8">Up_M1</strain>
        <tissue evidence="8">Testis</tissue>
    </source>
</reference>
<name>A0ABD0W046_UMBPY</name>
<evidence type="ECO:0000256" key="6">
    <source>
        <dbReference type="ARBA" id="ARBA00023170"/>
    </source>
</evidence>
<dbReference type="PANTHER" id="PTHR23037:SF47">
    <property type="entry name" value="INTERLEUKIN 2 RECEPTOR SUBUNIT GAMMA"/>
    <property type="match status" value="1"/>
</dbReference>
<evidence type="ECO:0000313" key="8">
    <source>
        <dbReference type="EMBL" id="KAL0964094.1"/>
    </source>
</evidence>
<dbReference type="AlphaFoldDB" id="A0ABD0W046"/>
<keyword evidence="6" id="KW-0675">Receptor</keyword>
<keyword evidence="9" id="KW-1185">Reference proteome</keyword>
<evidence type="ECO:0000256" key="5">
    <source>
        <dbReference type="ARBA" id="ARBA00023136"/>
    </source>
</evidence>
<keyword evidence="2 7" id="KW-0812">Transmembrane</keyword>
<sequence>MTNNNIVLSAIDAANIKLSIKIHSDGDVVAWSNPNTEVRNNCYESQVQFRTKCEEKWQEVVMKNLSYKMNTDRNMGYETRVRMRYECMINKHSWSPWSATMYWRNETGSCSTKVSTKVIFGTILPLVLCFLLIVTFSQKRIRRHFIPQIPEPKHPNESYFHLDQSHWPNTFTFPCVECDMVDIEIVSKAKSEEEDEAKVKMEVEAKECTHIDPFGRLTKCYPDLELNGAYVLL</sequence>
<dbReference type="SUPFAM" id="SSF49265">
    <property type="entry name" value="Fibronectin type III"/>
    <property type="match status" value="1"/>
</dbReference>
<comment type="caution">
    <text evidence="8">The sequence shown here is derived from an EMBL/GenBank/DDBJ whole genome shotgun (WGS) entry which is preliminary data.</text>
</comment>
<evidence type="ECO:0000256" key="7">
    <source>
        <dbReference type="SAM" id="Phobius"/>
    </source>
</evidence>
<evidence type="ECO:0000256" key="3">
    <source>
        <dbReference type="ARBA" id="ARBA00022729"/>
    </source>
</evidence>
<evidence type="ECO:0000256" key="2">
    <source>
        <dbReference type="ARBA" id="ARBA00022692"/>
    </source>
</evidence>
<comment type="subcellular location">
    <subcellularLocation>
        <location evidence="1">Membrane</location>
        <topology evidence="1">Single-pass membrane protein</topology>
    </subcellularLocation>
</comment>
<dbReference type="Gene3D" id="2.60.40.10">
    <property type="entry name" value="Immunoglobulins"/>
    <property type="match status" value="1"/>
</dbReference>
<dbReference type="InterPro" id="IPR036116">
    <property type="entry name" value="FN3_sf"/>
</dbReference>
<organism evidence="8 9">
    <name type="scientific">Umbra pygmaea</name>
    <name type="common">Eastern mudminnow</name>
    <dbReference type="NCBI Taxonomy" id="75934"/>
    <lineage>
        <taxon>Eukaryota</taxon>
        <taxon>Metazoa</taxon>
        <taxon>Chordata</taxon>
        <taxon>Craniata</taxon>
        <taxon>Vertebrata</taxon>
        <taxon>Euteleostomi</taxon>
        <taxon>Actinopterygii</taxon>
        <taxon>Neopterygii</taxon>
        <taxon>Teleostei</taxon>
        <taxon>Protacanthopterygii</taxon>
        <taxon>Esociformes</taxon>
        <taxon>Umbridae</taxon>
        <taxon>Umbra</taxon>
    </lineage>
</organism>
<protein>
    <submittedName>
        <fullName evidence="8">Uncharacterized protein</fullName>
    </submittedName>
</protein>
<dbReference type="InterPro" id="IPR013783">
    <property type="entry name" value="Ig-like_fold"/>
</dbReference>
<proteinExistence type="predicted"/>